<evidence type="ECO:0000313" key="3">
    <source>
        <dbReference type="EMBL" id="MAA21062.1"/>
    </source>
</evidence>
<dbReference type="PANTHER" id="PTHR11360">
    <property type="entry name" value="MONOCARBOXYLATE TRANSPORTER"/>
    <property type="match status" value="1"/>
</dbReference>
<feature type="region of interest" description="Disordered" evidence="1">
    <location>
        <begin position="374"/>
        <end position="404"/>
    </location>
</feature>
<protein>
    <submittedName>
        <fullName evidence="3">Monocarboxylate transporter</fullName>
    </submittedName>
</protein>
<feature type="transmembrane region" description="Helical" evidence="2">
    <location>
        <begin position="224"/>
        <end position="242"/>
    </location>
</feature>
<feature type="region of interest" description="Disordered" evidence="1">
    <location>
        <begin position="472"/>
        <end position="492"/>
    </location>
</feature>
<dbReference type="InterPro" id="IPR011701">
    <property type="entry name" value="MFS"/>
</dbReference>
<dbReference type="InterPro" id="IPR036259">
    <property type="entry name" value="MFS_trans_sf"/>
</dbReference>
<organism evidence="3">
    <name type="scientific">Rhipicephalus zambeziensis</name>
    <dbReference type="NCBI Taxonomy" id="60191"/>
    <lineage>
        <taxon>Eukaryota</taxon>
        <taxon>Metazoa</taxon>
        <taxon>Ecdysozoa</taxon>
        <taxon>Arthropoda</taxon>
        <taxon>Chelicerata</taxon>
        <taxon>Arachnida</taxon>
        <taxon>Acari</taxon>
        <taxon>Parasitiformes</taxon>
        <taxon>Ixodida</taxon>
        <taxon>Ixodoidea</taxon>
        <taxon>Ixodidae</taxon>
        <taxon>Rhipicephalinae</taxon>
        <taxon>Rhipicephalus</taxon>
        <taxon>Rhipicephalus</taxon>
    </lineage>
</organism>
<keyword evidence="2" id="KW-0472">Membrane</keyword>
<sequence length="738" mass="79336">MRRTTSWKPEQTQVDNVVKQTATKGHVNVSGGRSGPVVSTFPTRCVGPDIDKKRDTKVYGPDSGLSWMVAVVTFVVSMISSSYARCLGFFFSAFMSTFDVSRAEASLPLAVYVGFMFLSGLFAAILIPAFGTRISTIIGATCLILGLCVSFFASGVTVLIFTAGFLSGSGHGIIINSGVVCVSQYFDKRRGVALGLNMAGATIASMVFPKLYEYLLAEYGLHGTFLIIGASMGNMVPLAMIMKAPPWKVAALKGNTIDSDATDSSQKPYDAPVAGAVYGGQDKLYLEIERPALTSLQSNEPPPTSQVHRAEGICRKVTAISLNEMSSITASQSGSIVNITGDAKIASRCSTLPSGRLPTKFRRATFASCTEENLVSEAEKPSSTTETRKGSNVNVTGNTKMSRRSTLLPGHLSTLFRRGTFASCSGESSASQADAPDLNELRARRGTILSVAGSMYTSNKISRRSIASNAGLSRRATVTSTSKSQELYASPRCRDSLSHELPTYQEETPSSTSMLQNIQQVLKNPRFYFHALSYVSWGFFTDCFLSVIFDFAQDADVARANTVHALTFYSATDTVGRLLVPCLSDYNLISNCGLLTIAYLMLSLLQQVAPYVRGKECVWALAGAMGLPAGYIMVGASQILSTEIGTKNLPIAYGFMNTATAMGCFVKPLLIGFFRDNYGSYNGVFRSIGGMLAVSFLFSLGLWITARPKERKAANAIQDLSVSTPEQTTAIEDGHTYL</sequence>
<name>A0A224Z4P9_9ACAR</name>
<feature type="transmembrane region" description="Helical" evidence="2">
    <location>
        <begin position="194"/>
        <end position="212"/>
    </location>
</feature>
<feature type="transmembrane region" description="Helical" evidence="2">
    <location>
        <begin position="527"/>
        <end position="549"/>
    </location>
</feature>
<feature type="compositionally biased region" description="Polar residues" evidence="1">
    <location>
        <begin position="472"/>
        <end position="487"/>
    </location>
</feature>
<dbReference type="InterPro" id="IPR050327">
    <property type="entry name" value="Proton-linked_MCT"/>
</dbReference>
<evidence type="ECO:0000256" key="2">
    <source>
        <dbReference type="SAM" id="Phobius"/>
    </source>
</evidence>
<accession>A0A224Z4P9</accession>
<dbReference type="EMBL" id="GFPF01009916">
    <property type="protein sequence ID" value="MAA21062.1"/>
    <property type="molecule type" value="Transcribed_RNA"/>
</dbReference>
<dbReference type="GO" id="GO:0008028">
    <property type="term" value="F:monocarboxylic acid transmembrane transporter activity"/>
    <property type="evidence" value="ECO:0007669"/>
    <property type="project" value="TreeGrafter"/>
</dbReference>
<feature type="transmembrane region" description="Helical" evidence="2">
    <location>
        <begin position="683"/>
        <end position="704"/>
    </location>
</feature>
<dbReference type="Pfam" id="PF07690">
    <property type="entry name" value="MFS_1"/>
    <property type="match status" value="1"/>
</dbReference>
<feature type="transmembrane region" description="Helical" evidence="2">
    <location>
        <begin position="588"/>
        <end position="605"/>
    </location>
</feature>
<dbReference type="Gene3D" id="1.20.1250.20">
    <property type="entry name" value="MFS general substrate transporter like domains"/>
    <property type="match status" value="2"/>
</dbReference>
<feature type="transmembrane region" description="Helical" evidence="2">
    <location>
        <begin position="67"/>
        <end position="95"/>
    </location>
</feature>
<dbReference type="PANTHER" id="PTHR11360:SF303">
    <property type="entry name" value="MAJOR FACILITATOR SUPERFAMILY (MFS) PROFILE DOMAIN-CONTAINING PROTEIN"/>
    <property type="match status" value="1"/>
</dbReference>
<dbReference type="SUPFAM" id="SSF103473">
    <property type="entry name" value="MFS general substrate transporter"/>
    <property type="match status" value="1"/>
</dbReference>
<reference evidence="3" key="1">
    <citation type="journal article" date="2017" name="Parasit. Vectors">
        <title>Sialotranscriptomics of Rhipicephalus zambeziensis reveals intricate expression profiles of secretory proteins and suggests tight temporal transcriptional regulation during blood-feeding.</title>
        <authorList>
            <person name="de Castro M.H."/>
            <person name="de Klerk D."/>
            <person name="Pienaar R."/>
            <person name="Rees D.J.G."/>
            <person name="Mans B.J."/>
        </authorList>
    </citation>
    <scope>NUCLEOTIDE SEQUENCE</scope>
    <source>
        <tissue evidence="3">Salivary glands</tissue>
    </source>
</reference>
<dbReference type="AlphaFoldDB" id="A0A224Z4P9"/>
<evidence type="ECO:0000256" key="1">
    <source>
        <dbReference type="SAM" id="MobiDB-lite"/>
    </source>
</evidence>
<keyword evidence="2" id="KW-1133">Transmembrane helix</keyword>
<feature type="transmembrane region" description="Helical" evidence="2">
    <location>
        <begin position="617"/>
        <end position="639"/>
    </location>
</feature>
<feature type="transmembrane region" description="Helical" evidence="2">
    <location>
        <begin position="134"/>
        <end position="153"/>
    </location>
</feature>
<feature type="transmembrane region" description="Helical" evidence="2">
    <location>
        <begin position="651"/>
        <end position="671"/>
    </location>
</feature>
<feature type="transmembrane region" description="Helical" evidence="2">
    <location>
        <begin position="159"/>
        <end position="182"/>
    </location>
</feature>
<keyword evidence="2" id="KW-0812">Transmembrane</keyword>
<proteinExistence type="predicted"/>
<feature type="transmembrane region" description="Helical" evidence="2">
    <location>
        <begin position="107"/>
        <end position="127"/>
    </location>
</feature>
<feature type="compositionally biased region" description="Polar residues" evidence="1">
    <location>
        <begin position="381"/>
        <end position="400"/>
    </location>
</feature>